<evidence type="ECO:0000313" key="1">
    <source>
        <dbReference type="EMBL" id="EXU94946.1"/>
    </source>
</evidence>
<evidence type="ECO:0000313" key="2">
    <source>
        <dbReference type="Proteomes" id="UP000030151"/>
    </source>
</evidence>
<dbReference type="HOGENOM" id="CLU_1678334_0_0_1"/>
<gene>
    <name evidence="1" type="ORF">X797_011976</name>
</gene>
<proteinExistence type="predicted"/>
<reference evidence="1 2" key="1">
    <citation type="submission" date="2014-02" db="EMBL/GenBank/DDBJ databases">
        <title>The genome sequence of the entomopathogenic fungus Metarhizium robertsii ARSEF 2575.</title>
        <authorList>
            <person name="Giuliano Garisto Donzelli B."/>
            <person name="Roe B.A."/>
            <person name="Macmil S.L."/>
            <person name="Krasnoff S.B."/>
            <person name="Gibson D.M."/>
        </authorList>
    </citation>
    <scope>NUCLEOTIDE SEQUENCE [LARGE SCALE GENOMIC DNA]</scope>
    <source>
        <strain evidence="1 2">ARSEF 2575</strain>
    </source>
</reference>
<dbReference type="Proteomes" id="UP000030151">
    <property type="component" value="Unassembled WGS sequence"/>
</dbReference>
<organism evidence="1 2">
    <name type="scientific">Metarhizium robertsii</name>
    <dbReference type="NCBI Taxonomy" id="568076"/>
    <lineage>
        <taxon>Eukaryota</taxon>
        <taxon>Fungi</taxon>
        <taxon>Dikarya</taxon>
        <taxon>Ascomycota</taxon>
        <taxon>Pezizomycotina</taxon>
        <taxon>Sordariomycetes</taxon>
        <taxon>Hypocreomycetidae</taxon>
        <taxon>Hypocreales</taxon>
        <taxon>Clavicipitaceae</taxon>
        <taxon>Metarhizium</taxon>
    </lineage>
</organism>
<protein>
    <submittedName>
        <fullName evidence="1">Beta-N-acetylglucosaminidase (Glycoside hydrolase family 20)-like domain protein</fullName>
    </submittedName>
</protein>
<dbReference type="GO" id="GO:0016787">
    <property type="term" value="F:hydrolase activity"/>
    <property type="evidence" value="ECO:0007669"/>
    <property type="project" value="UniProtKB-KW"/>
</dbReference>
<dbReference type="AlphaFoldDB" id="A0A014QQL0"/>
<accession>A0A014QQL0</accession>
<sequence length="157" mass="17840">MCSYMSFVKQNTFQLHLGDQPVLPRYTPDNVRDPALTDKQCGGSLTEQQFGEVFPKFYPFITAQDLERRIPSNDATTFKYDFSKQSSNSVTNLSPNEYHGYTTFTARRFWFLDRPASRPFRQVFGVPSSAAKARPANKLSSWTVAGLASVSPLPWRI</sequence>
<comment type="caution">
    <text evidence="1">The sequence shown here is derived from an EMBL/GenBank/DDBJ whole genome shotgun (WGS) entry which is preliminary data.</text>
</comment>
<dbReference type="EMBL" id="JELW01000123">
    <property type="protein sequence ID" value="EXU94946.1"/>
    <property type="molecule type" value="Genomic_DNA"/>
</dbReference>
<name>A0A014QQL0_9HYPO</name>
<keyword evidence="1" id="KW-0378">Hydrolase</keyword>